<dbReference type="EMBL" id="JAWJEJ010000001">
    <property type="protein sequence ID" value="MDV3455877.1"/>
    <property type="molecule type" value="Genomic_DNA"/>
</dbReference>
<protein>
    <recommendedName>
        <fullName evidence="3">TFIIB-type domain-containing protein</fullName>
    </recommendedName>
</protein>
<evidence type="ECO:0000313" key="2">
    <source>
        <dbReference type="Proteomes" id="UP001273531"/>
    </source>
</evidence>
<dbReference type="RefSeq" id="WP_317225083.1">
    <property type="nucleotide sequence ID" value="NZ_JAWJEJ010000001.1"/>
</dbReference>
<gene>
    <name evidence="1" type="ORF">RZN05_02690</name>
</gene>
<accession>A0ABU3Y449</accession>
<proteinExistence type="predicted"/>
<evidence type="ECO:0008006" key="3">
    <source>
        <dbReference type="Google" id="ProtNLM"/>
    </source>
</evidence>
<dbReference type="Proteomes" id="UP001273531">
    <property type="component" value="Unassembled WGS sequence"/>
</dbReference>
<reference evidence="1 2" key="1">
    <citation type="submission" date="2023-10" db="EMBL/GenBank/DDBJ databases">
        <title>Sphingomonas sp. HF-S4 16S ribosomal RNA gene Genome sequencing and assembly.</title>
        <authorList>
            <person name="Lee H."/>
        </authorList>
    </citation>
    <scope>NUCLEOTIDE SEQUENCE [LARGE SCALE GENOMIC DNA]</scope>
    <source>
        <strain evidence="1 2">HF-S4</strain>
    </source>
</reference>
<organism evidence="1 2">
    <name type="scientific">Sphingomonas agrestis</name>
    <dbReference type="NCBI Taxonomy" id="3080540"/>
    <lineage>
        <taxon>Bacteria</taxon>
        <taxon>Pseudomonadati</taxon>
        <taxon>Pseudomonadota</taxon>
        <taxon>Alphaproteobacteria</taxon>
        <taxon>Sphingomonadales</taxon>
        <taxon>Sphingomonadaceae</taxon>
        <taxon>Sphingomonas</taxon>
    </lineage>
</organism>
<comment type="caution">
    <text evidence="1">The sequence shown here is derived from an EMBL/GenBank/DDBJ whole genome shotgun (WGS) entry which is preliminary data.</text>
</comment>
<name>A0ABU3Y449_9SPHN</name>
<evidence type="ECO:0000313" key="1">
    <source>
        <dbReference type="EMBL" id="MDV3455877.1"/>
    </source>
</evidence>
<keyword evidence="2" id="KW-1185">Reference proteome</keyword>
<sequence length="324" mass="35960">MRLMSALFENAVASIRMGIEDYQSQDAFRDISAVRNYYAGVLLLAKEALVQCFPEEDPDVILAAKVRPVAKGERLVMEAEGTATVDFANIGRRLKDFGVHIDVGRLEELRRIRNDIEHKYSTAKPKVIKRAIAKGFPVIAELFRVLNKGPAINLEEAWTAMLATTELYEAELARARATLAPIHWHSRVIGRAKFECPECSSELVIQEDPSNTSQDDAHLACEACGTMILETATFFETLVDQELGAECYIRAKETGEDGPVFGCPSCNRATFIEDEWTCANCGYGLPDVTGRCEVCGTNIPVSDLLADPDRLLCSYHEYLAQKDD</sequence>